<proteinExistence type="predicted"/>
<name>A0A6V8KPY1_9ACTN</name>
<accession>A0A6V8KPY1</accession>
<dbReference type="AlphaFoldDB" id="A0A6V8KPY1"/>
<gene>
    <name evidence="1" type="ORF">Phou_100840</name>
</gene>
<reference evidence="1 2" key="2">
    <citation type="submission" date="2020-03" db="EMBL/GenBank/DDBJ databases">
        <authorList>
            <person name="Ichikawa N."/>
            <person name="Kimura A."/>
            <person name="Kitahashi Y."/>
            <person name="Uohara A."/>
        </authorList>
    </citation>
    <scope>NUCLEOTIDE SEQUENCE [LARGE SCALE GENOMIC DNA]</scope>
    <source>
        <strain evidence="1 2">NBRC 108639</strain>
    </source>
</reference>
<dbReference type="PANTHER" id="PTHR38479:SF2">
    <property type="entry name" value="WINGED HELIX DNA-BINDING DOMAIN-CONTAINING PROTEIN"/>
    <property type="match status" value="1"/>
</dbReference>
<dbReference type="EMBL" id="BLPF01000004">
    <property type="protein sequence ID" value="GFJ85904.1"/>
    <property type="molecule type" value="Genomic_DNA"/>
</dbReference>
<dbReference type="Pfam" id="PF06224">
    <property type="entry name" value="AlkZ-like"/>
    <property type="match status" value="1"/>
</dbReference>
<comment type="caution">
    <text evidence="1">The sequence shown here is derived from an EMBL/GenBank/DDBJ whole genome shotgun (WGS) entry which is preliminary data.</text>
</comment>
<organism evidence="1 2">
    <name type="scientific">Phytohabitans houttuyneae</name>
    <dbReference type="NCBI Taxonomy" id="1076126"/>
    <lineage>
        <taxon>Bacteria</taxon>
        <taxon>Bacillati</taxon>
        <taxon>Actinomycetota</taxon>
        <taxon>Actinomycetes</taxon>
        <taxon>Micromonosporales</taxon>
        <taxon>Micromonosporaceae</taxon>
    </lineage>
</organism>
<dbReference type="PANTHER" id="PTHR38479">
    <property type="entry name" value="LMO0824 PROTEIN"/>
    <property type="match status" value="1"/>
</dbReference>
<keyword evidence="2" id="KW-1185">Reference proteome</keyword>
<dbReference type="RefSeq" id="WP_173071222.1">
    <property type="nucleotide sequence ID" value="NZ_BAABGO010000002.1"/>
</dbReference>
<evidence type="ECO:0000313" key="1">
    <source>
        <dbReference type="EMBL" id="GFJ85904.1"/>
    </source>
</evidence>
<protein>
    <recommendedName>
        <fullName evidence="3">Winged helix DNA-binding domain-containing protein</fullName>
    </recommendedName>
</protein>
<dbReference type="InterPro" id="IPR009351">
    <property type="entry name" value="AlkZ-like"/>
</dbReference>
<evidence type="ECO:0008006" key="3">
    <source>
        <dbReference type="Google" id="ProtNLM"/>
    </source>
</evidence>
<evidence type="ECO:0000313" key="2">
    <source>
        <dbReference type="Proteomes" id="UP000482800"/>
    </source>
</evidence>
<sequence length="355" mass="37573">MDTGEIAMLRLVAQRVAGPGHTGASAAVRWLAAAQAQDHGGAITSVALRTAGGTRAGVEAAFDRGEVVKSWPLRGTLHLVAAEDLPWILTLGAPRVIAKTAARRAGLALDDKTMGYARELTQASLRGRRSVRRDELLAVWEAAGISTAGQRGYHILRHLAMTGLVCFGPVGGGEQLVVLVDDWVPRPRRLDREEALGELALRYFRGHGPATVKDYARWAGLTVADVKAGLALARPELAATRAGDVEYLMDPATPDLLAAHRAEARAVHLLPGFDEYMLGYADRSAALPAAYADRIVPGGNGVFQPTVVSGGQVVGTWRAAGKAGRREVAVTPFTAFTAAVASAIPKRYADGPFPR</sequence>
<reference evidence="1 2" key="1">
    <citation type="submission" date="2020-03" db="EMBL/GenBank/DDBJ databases">
        <title>Whole genome shotgun sequence of Phytohabitans houttuyneae NBRC 108639.</title>
        <authorList>
            <person name="Komaki H."/>
            <person name="Tamura T."/>
        </authorList>
    </citation>
    <scope>NUCLEOTIDE SEQUENCE [LARGE SCALE GENOMIC DNA]</scope>
    <source>
        <strain evidence="1 2">NBRC 108639</strain>
    </source>
</reference>
<dbReference type="Proteomes" id="UP000482800">
    <property type="component" value="Unassembled WGS sequence"/>
</dbReference>